<keyword evidence="5" id="KW-0418">Kinase</keyword>
<dbReference type="Pfam" id="PF02518">
    <property type="entry name" value="HATPase_c"/>
    <property type="match status" value="1"/>
</dbReference>
<dbReference type="InterPro" id="IPR036097">
    <property type="entry name" value="HisK_dim/P_sf"/>
</dbReference>
<name>A0ABW5TUA2_9SPHI</name>
<dbReference type="GO" id="GO:0005524">
    <property type="term" value="F:ATP binding"/>
    <property type="evidence" value="ECO:0007669"/>
    <property type="project" value="UniProtKB-KW"/>
</dbReference>
<evidence type="ECO:0000256" key="5">
    <source>
        <dbReference type="ARBA" id="ARBA00022777"/>
    </source>
</evidence>
<dbReference type="InterPro" id="IPR052162">
    <property type="entry name" value="Sensor_kinase/Photoreceptor"/>
</dbReference>
<keyword evidence="4" id="KW-0808">Transferase</keyword>
<evidence type="ECO:0000313" key="8">
    <source>
        <dbReference type="EMBL" id="MFD2732847.1"/>
    </source>
</evidence>
<gene>
    <name evidence="8" type="ORF">ACFSSE_14145</name>
</gene>
<proteinExistence type="predicted"/>
<protein>
    <recommendedName>
        <fullName evidence="2">histidine kinase</fullName>
        <ecNumber evidence="2">2.7.13.3</ecNumber>
    </recommendedName>
</protein>
<comment type="catalytic activity">
    <reaction evidence="1">
        <text>ATP + protein L-histidine = ADP + protein N-phospho-L-histidine.</text>
        <dbReference type="EC" id="2.7.13.3"/>
    </reaction>
</comment>
<dbReference type="InterPro" id="IPR036890">
    <property type="entry name" value="HATPase_C_sf"/>
</dbReference>
<evidence type="ECO:0000256" key="3">
    <source>
        <dbReference type="ARBA" id="ARBA00022553"/>
    </source>
</evidence>
<dbReference type="InterPro" id="IPR003661">
    <property type="entry name" value="HisK_dim/P_dom"/>
</dbReference>
<dbReference type="SUPFAM" id="SSF55874">
    <property type="entry name" value="ATPase domain of HSP90 chaperone/DNA topoisomerase II/histidine kinase"/>
    <property type="match status" value="1"/>
</dbReference>
<evidence type="ECO:0000256" key="1">
    <source>
        <dbReference type="ARBA" id="ARBA00000085"/>
    </source>
</evidence>
<dbReference type="PANTHER" id="PTHR43304">
    <property type="entry name" value="PHYTOCHROME-LIKE PROTEIN CPH1"/>
    <property type="match status" value="1"/>
</dbReference>
<evidence type="ECO:0000259" key="7">
    <source>
        <dbReference type="PROSITE" id="PS50109"/>
    </source>
</evidence>
<keyword evidence="9" id="KW-1185">Reference proteome</keyword>
<evidence type="ECO:0000256" key="4">
    <source>
        <dbReference type="ARBA" id="ARBA00022679"/>
    </source>
</evidence>
<dbReference type="SUPFAM" id="SSF47384">
    <property type="entry name" value="Homodimeric domain of signal transducing histidine kinase"/>
    <property type="match status" value="1"/>
</dbReference>
<evidence type="ECO:0000313" key="9">
    <source>
        <dbReference type="Proteomes" id="UP001597546"/>
    </source>
</evidence>
<evidence type="ECO:0000256" key="6">
    <source>
        <dbReference type="SAM" id="Coils"/>
    </source>
</evidence>
<sequence>VSQLKIRIIQAFFVYYLFGQLCFAIAKNVTQRKQLENQKEELFAEISKINQDLENFARMASHNLRSPVANILGLFDLIDYSEIENKDTLNIINLIKKSTQKVSATLEEYINELVKKETHPQLNIQEIRISECLNIVIQSVSGLINQNNAKIEQDFTAFDKIDFNKSYFESVLLNLLTNALKYKKPKSDPQITFKTICNGNIKQLEVSDKGIGLDLERFKNKIFGLNQTFHGNKDAKGVGLFLVKKHITDMGGDITIESKKNEGAKFIITFKS</sequence>
<accession>A0ABW5TUA2</accession>
<dbReference type="RefSeq" id="WP_379100985.1">
    <property type="nucleotide sequence ID" value="NZ_JBHULV010000047.1"/>
</dbReference>
<dbReference type="InterPro" id="IPR003594">
    <property type="entry name" value="HATPase_dom"/>
</dbReference>
<dbReference type="Gene3D" id="1.10.287.130">
    <property type="match status" value="1"/>
</dbReference>
<dbReference type="PROSITE" id="PS50109">
    <property type="entry name" value="HIS_KIN"/>
    <property type="match status" value="1"/>
</dbReference>
<keyword evidence="8" id="KW-0547">Nucleotide-binding</keyword>
<keyword evidence="8" id="KW-0067">ATP-binding</keyword>
<dbReference type="Gene3D" id="3.30.565.10">
    <property type="entry name" value="Histidine kinase-like ATPase, C-terminal domain"/>
    <property type="match status" value="1"/>
</dbReference>
<dbReference type="InterPro" id="IPR004358">
    <property type="entry name" value="Sig_transdc_His_kin-like_C"/>
</dbReference>
<feature type="domain" description="Histidine kinase" evidence="7">
    <location>
        <begin position="59"/>
        <end position="272"/>
    </location>
</feature>
<comment type="caution">
    <text evidence="8">The sequence shown here is derived from an EMBL/GenBank/DDBJ whole genome shotgun (WGS) entry which is preliminary data.</text>
</comment>
<organism evidence="8 9">
    <name type="scientific">Pedobacter alpinus</name>
    <dbReference type="NCBI Taxonomy" id="1590643"/>
    <lineage>
        <taxon>Bacteria</taxon>
        <taxon>Pseudomonadati</taxon>
        <taxon>Bacteroidota</taxon>
        <taxon>Sphingobacteriia</taxon>
        <taxon>Sphingobacteriales</taxon>
        <taxon>Sphingobacteriaceae</taxon>
        <taxon>Pedobacter</taxon>
    </lineage>
</organism>
<dbReference type="InterPro" id="IPR005467">
    <property type="entry name" value="His_kinase_dom"/>
</dbReference>
<feature type="non-terminal residue" evidence="8">
    <location>
        <position position="1"/>
    </location>
</feature>
<feature type="coiled-coil region" evidence="6">
    <location>
        <begin position="25"/>
        <end position="59"/>
    </location>
</feature>
<dbReference type="Proteomes" id="UP001597546">
    <property type="component" value="Unassembled WGS sequence"/>
</dbReference>
<dbReference type="CDD" id="cd00082">
    <property type="entry name" value="HisKA"/>
    <property type="match status" value="1"/>
</dbReference>
<dbReference type="SMART" id="SM00387">
    <property type="entry name" value="HATPase_c"/>
    <property type="match status" value="1"/>
</dbReference>
<dbReference type="PRINTS" id="PR00344">
    <property type="entry name" value="BCTRLSENSOR"/>
</dbReference>
<dbReference type="EMBL" id="JBHULV010000047">
    <property type="protein sequence ID" value="MFD2732847.1"/>
    <property type="molecule type" value="Genomic_DNA"/>
</dbReference>
<dbReference type="PANTHER" id="PTHR43304:SF1">
    <property type="entry name" value="PAC DOMAIN-CONTAINING PROTEIN"/>
    <property type="match status" value="1"/>
</dbReference>
<reference evidence="9" key="1">
    <citation type="journal article" date="2019" name="Int. J. Syst. Evol. Microbiol.">
        <title>The Global Catalogue of Microorganisms (GCM) 10K type strain sequencing project: providing services to taxonomists for standard genome sequencing and annotation.</title>
        <authorList>
            <consortium name="The Broad Institute Genomics Platform"/>
            <consortium name="The Broad Institute Genome Sequencing Center for Infectious Disease"/>
            <person name="Wu L."/>
            <person name="Ma J."/>
        </authorList>
    </citation>
    <scope>NUCLEOTIDE SEQUENCE [LARGE SCALE GENOMIC DNA]</scope>
    <source>
        <strain evidence="9">KCTC 42456</strain>
    </source>
</reference>
<dbReference type="EC" id="2.7.13.3" evidence="2"/>
<keyword evidence="6" id="KW-0175">Coiled coil</keyword>
<keyword evidence="3" id="KW-0597">Phosphoprotein</keyword>
<evidence type="ECO:0000256" key="2">
    <source>
        <dbReference type="ARBA" id="ARBA00012438"/>
    </source>
</evidence>